<evidence type="ECO:0000313" key="5">
    <source>
        <dbReference type="Proteomes" id="UP000293852"/>
    </source>
</evidence>
<dbReference type="Pfam" id="PF17479">
    <property type="entry name" value="DUF3048_C"/>
    <property type="match status" value="1"/>
</dbReference>
<gene>
    <name evidence="4" type="ORF">EV386_3408</name>
</gene>
<dbReference type="AlphaFoldDB" id="A0A4V2EYH9"/>
<dbReference type="EMBL" id="SGWX01000001">
    <property type="protein sequence ID" value="RZS63050.1"/>
    <property type="molecule type" value="Genomic_DNA"/>
</dbReference>
<feature type="chain" id="PRO_5039634981" evidence="1">
    <location>
        <begin position="22"/>
        <end position="349"/>
    </location>
</feature>
<dbReference type="Pfam" id="PF11258">
    <property type="entry name" value="DUF3048"/>
    <property type="match status" value="1"/>
</dbReference>
<dbReference type="InterPro" id="IPR035328">
    <property type="entry name" value="DUF3048_C"/>
</dbReference>
<dbReference type="RefSeq" id="WP_165399984.1">
    <property type="nucleotide sequence ID" value="NZ_SGWX01000001.1"/>
</dbReference>
<keyword evidence="5" id="KW-1185">Reference proteome</keyword>
<feature type="signal peptide" evidence="1">
    <location>
        <begin position="1"/>
        <end position="21"/>
    </location>
</feature>
<name>A0A4V2EYH9_9MICO</name>
<feature type="domain" description="DUF3048" evidence="2">
    <location>
        <begin position="54"/>
        <end position="190"/>
    </location>
</feature>
<reference evidence="4 5" key="1">
    <citation type="submission" date="2019-02" db="EMBL/GenBank/DDBJ databases">
        <title>Sequencing the genomes of 1000 actinobacteria strains.</title>
        <authorList>
            <person name="Klenk H.-P."/>
        </authorList>
    </citation>
    <scope>NUCLEOTIDE SEQUENCE [LARGE SCALE GENOMIC DNA]</scope>
    <source>
        <strain evidence="4 5">DSM 16932</strain>
    </source>
</reference>
<organism evidence="4 5">
    <name type="scientific">Xylanimonas ulmi</name>
    <dbReference type="NCBI Taxonomy" id="228973"/>
    <lineage>
        <taxon>Bacteria</taxon>
        <taxon>Bacillati</taxon>
        <taxon>Actinomycetota</taxon>
        <taxon>Actinomycetes</taxon>
        <taxon>Micrococcales</taxon>
        <taxon>Promicromonosporaceae</taxon>
        <taxon>Xylanimonas</taxon>
    </lineage>
</organism>
<keyword evidence="1" id="KW-0732">Signal</keyword>
<comment type="caution">
    <text evidence="4">The sequence shown here is derived from an EMBL/GenBank/DDBJ whole genome shotgun (WGS) entry which is preliminary data.</text>
</comment>
<dbReference type="InterPro" id="IPR021416">
    <property type="entry name" value="DUF3048_N"/>
</dbReference>
<accession>A0A4V2EYH9</accession>
<proteinExistence type="predicted"/>
<sequence>MRRALAAVGVMTLSLALVACGADQPGEVTTTVSPDVSVPKGAPPEPVVPIVWPLTGVATAEVAQRPALAIKVENAREARPLTGLEYADTVWEQTVEGGITRFVAVFHSQIPDVVEPVRSVRPMDAGIVAPLGGILAFSGGQQGFIAEVRAAGVQTVIMDSGDAGFRRDRSRRAPHNVVGTPQTFLDQAAADRAAPPPAQFAFAQEAGGSSVAKAGSPAARLDVTFSRVQRTVWDWDAESSTWLRSDGETAAVSAAGARLSARNVVTLQVRLVDTGTVDPSGAPVPETLMVDSGEGLVAGAGKTIPVRWSKESTAAPLVLTTPEGNPVTLEPGTTWVELVPGTTGSWSVS</sequence>
<dbReference type="Gene3D" id="3.50.90.10">
    <property type="entry name" value="YerB-like"/>
    <property type="match status" value="1"/>
</dbReference>
<dbReference type="SUPFAM" id="SSF159774">
    <property type="entry name" value="YerB-like"/>
    <property type="match status" value="1"/>
</dbReference>
<feature type="domain" description="DUF3048" evidence="3">
    <location>
        <begin position="222"/>
        <end position="336"/>
    </location>
</feature>
<evidence type="ECO:0000259" key="2">
    <source>
        <dbReference type="Pfam" id="PF11258"/>
    </source>
</evidence>
<evidence type="ECO:0000259" key="3">
    <source>
        <dbReference type="Pfam" id="PF17479"/>
    </source>
</evidence>
<evidence type="ECO:0000256" key="1">
    <source>
        <dbReference type="SAM" id="SignalP"/>
    </source>
</evidence>
<dbReference type="Proteomes" id="UP000293852">
    <property type="component" value="Unassembled WGS sequence"/>
</dbReference>
<evidence type="ECO:0000313" key="4">
    <source>
        <dbReference type="EMBL" id="RZS63050.1"/>
    </source>
</evidence>
<dbReference type="InterPro" id="IPR023158">
    <property type="entry name" value="YerB-like_sf"/>
</dbReference>
<dbReference type="PROSITE" id="PS51257">
    <property type="entry name" value="PROKAR_LIPOPROTEIN"/>
    <property type="match status" value="1"/>
</dbReference>
<protein>
    <submittedName>
        <fullName evidence="4">DUF3048 family protein</fullName>
    </submittedName>
</protein>